<feature type="chain" id="PRO_5029022470" description="Peptidoglycan-binding protein CsiV" evidence="2">
    <location>
        <begin position="21"/>
        <end position="226"/>
    </location>
</feature>
<dbReference type="RefSeq" id="WP_111607672.1">
    <property type="nucleotide sequence ID" value="NZ_BMLJ01000012.1"/>
</dbReference>
<evidence type="ECO:0000313" key="4">
    <source>
        <dbReference type="Proteomes" id="UP000516370"/>
    </source>
</evidence>
<feature type="region of interest" description="Disordered" evidence="1">
    <location>
        <begin position="156"/>
        <end position="177"/>
    </location>
</feature>
<protein>
    <recommendedName>
        <fullName evidence="5">Peptidoglycan-binding protein CsiV</fullName>
    </recommendedName>
</protein>
<evidence type="ECO:0000256" key="2">
    <source>
        <dbReference type="SAM" id="SignalP"/>
    </source>
</evidence>
<dbReference type="OrthoDB" id="5566524at2"/>
<keyword evidence="4" id="KW-1185">Reference proteome</keyword>
<dbReference type="Proteomes" id="UP000516370">
    <property type="component" value="Chromosome"/>
</dbReference>
<name>A0A7H1J2C2_9GAMM</name>
<reference evidence="3 4" key="1">
    <citation type="submission" date="2020-09" db="EMBL/GenBank/DDBJ databases">
        <title>Complete genome sequence of an Arctic sea ice bacterium Marinomonas arctica BSI20414.</title>
        <authorList>
            <person name="Liao L."/>
            <person name="Chen B."/>
        </authorList>
    </citation>
    <scope>NUCLEOTIDE SEQUENCE [LARGE SCALE GENOMIC DNA]</scope>
    <source>
        <strain evidence="3 4">BSI20414</strain>
    </source>
</reference>
<keyword evidence="2" id="KW-0732">Signal</keyword>
<organism evidence="3 4">
    <name type="scientific">Marinomonas arctica</name>
    <dbReference type="NCBI Taxonomy" id="383750"/>
    <lineage>
        <taxon>Bacteria</taxon>
        <taxon>Pseudomonadati</taxon>
        <taxon>Pseudomonadota</taxon>
        <taxon>Gammaproteobacteria</taxon>
        <taxon>Oceanospirillales</taxon>
        <taxon>Oceanospirillaceae</taxon>
        <taxon>Marinomonas</taxon>
    </lineage>
</organism>
<proteinExistence type="predicted"/>
<evidence type="ECO:0000313" key="3">
    <source>
        <dbReference type="EMBL" id="QNT04638.1"/>
    </source>
</evidence>
<evidence type="ECO:0000256" key="1">
    <source>
        <dbReference type="SAM" id="MobiDB-lite"/>
    </source>
</evidence>
<sequence length="226" mass="24984">MKALICTLLSLTLLTSGAYAADNRFDPNTAKAYEAYVVTFMWPEGQSSEQVSYKNILPTDRLVRFPAPNDVAGSTLSSNQASPFGNRLGRQVKILANQKWTLIFKQPGDTINKSLISQQNVNGYPVLTGNVAITLGRYLESDIRYQHYLFGRAQQTASTPQDKNSTPLPIAPTTASSAELTPTSVLKLRQTNRTASKKVNYLDHPTIGTLIYFEPIELEQAISQQQ</sequence>
<dbReference type="EMBL" id="CP061081">
    <property type="protein sequence ID" value="QNT04638.1"/>
    <property type="molecule type" value="Genomic_DNA"/>
</dbReference>
<feature type="signal peptide" evidence="2">
    <location>
        <begin position="1"/>
        <end position="20"/>
    </location>
</feature>
<accession>A0A7H1J2C2</accession>
<dbReference type="InterPro" id="IPR021241">
    <property type="entry name" value="CsiV"/>
</dbReference>
<evidence type="ECO:0008006" key="5">
    <source>
        <dbReference type="Google" id="ProtNLM"/>
    </source>
</evidence>
<dbReference type="KEGG" id="mard:IBG28_13045"/>
<dbReference type="Pfam" id="PF10972">
    <property type="entry name" value="CsiV"/>
    <property type="match status" value="1"/>
</dbReference>
<dbReference type="AlphaFoldDB" id="A0A7H1J2C2"/>
<gene>
    <name evidence="3" type="ORF">IBG28_13045</name>
</gene>